<feature type="binding site" evidence="6">
    <location>
        <position position="242"/>
    </location>
    <ligand>
        <name>substrate</name>
    </ligand>
</feature>
<feature type="binding site" evidence="6">
    <location>
        <position position="166"/>
    </location>
    <ligand>
        <name>substrate</name>
    </ligand>
</feature>
<evidence type="ECO:0000256" key="4">
    <source>
        <dbReference type="ARBA" id="ARBA00022801"/>
    </source>
</evidence>
<sequence length="308" mass="33703">MEMENITEILNDALEYGRKYISKGNVATYIPELAKVDKDSLGISLVTIAGGRYHVGDWDKEFTIQSISKTISLIFALEHFGPEFVFSKVGMEPSGDPFNSIAKLETKSKYPSNPFINAGAIAIAGLIADRYKFEDYLKLVHRLCGRNSIDIDENVYMSENETGMLNRSMAYLMKNNGIIEGDVEKTLELYFKMCSIKINTNDLANYASILANGGVEIESQIQLIDKSTIKILKSLMVTCGMYDGSGEFAIRVGMPAKSGVGGGIVASSENKVGIGVFGPSLDSQGNSIGGYHILEYLSNELGLHYFSC</sequence>
<evidence type="ECO:0000256" key="5">
    <source>
        <dbReference type="ARBA" id="ARBA00049534"/>
    </source>
</evidence>
<gene>
    <name evidence="6 7" type="primary">glsA</name>
    <name evidence="7" type="ORF">H8689_01810</name>
</gene>
<dbReference type="AlphaFoldDB" id="A0A926EU74"/>
<dbReference type="GO" id="GO:0006543">
    <property type="term" value="P:L-glutamine catabolic process"/>
    <property type="evidence" value="ECO:0007669"/>
    <property type="project" value="TreeGrafter"/>
</dbReference>
<dbReference type="Gene3D" id="3.40.710.10">
    <property type="entry name" value="DD-peptidase/beta-lactamase superfamily"/>
    <property type="match status" value="1"/>
</dbReference>
<comment type="similarity">
    <text evidence="1 6">Belongs to the glutaminase family.</text>
</comment>
<dbReference type="Pfam" id="PF04960">
    <property type="entry name" value="Glutaminase"/>
    <property type="match status" value="1"/>
</dbReference>
<name>A0A926EU74_9FIRM</name>
<dbReference type="EMBL" id="JACRTK010000001">
    <property type="protein sequence ID" value="MBC8589878.1"/>
    <property type="molecule type" value="Genomic_DNA"/>
</dbReference>
<dbReference type="EC" id="3.5.1.2" evidence="3 6"/>
<feature type="binding site" evidence="6">
    <location>
        <position position="190"/>
    </location>
    <ligand>
        <name>substrate</name>
    </ligand>
</feature>
<feature type="binding site" evidence="6">
    <location>
        <position position="117"/>
    </location>
    <ligand>
        <name>substrate</name>
    </ligand>
</feature>
<keyword evidence="6" id="KW-0007">Acetylation</keyword>
<feature type="binding site" evidence="6">
    <location>
        <position position="159"/>
    </location>
    <ligand>
        <name>substrate</name>
    </ligand>
</feature>
<dbReference type="PANTHER" id="PTHR12544">
    <property type="entry name" value="GLUTAMINASE"/>
    <property type="match status" value="1"/>
</dbReference>
<evidence type="ECO:0000256" key="2">
    <source>
        <dbReference type="ARBA" id="ARBA00011881"/>
    </source>
</evidence>
<dbReference type="InterPro" id="IPR015868">
    <property type="entry name" value="Glutaminase"/>
</dbReference>
<evidence type="ECO:0000256" key="6">
    <source>
        <dbReference type="HAMAP-Rule" id="MF_00313"/>
    </source>
</evidence>
<feature type="binding site" evidence="6">
    <location>
        <position position="260"/>
    </location>
    <ligand>
        <name>substrate</name>
    </ligand>
</feature>
<accession>A0A926EU74</accession>
<proteinExistence type="inferred from homology"/>
<keyword evidence="4 6" id="KW-0378">Hydrolase</keyword>
<comment type="subunit">
    <text evidence="2 6">Homotetramer.</text>
</comment>
<dbReference type="HAMAP" id="MF_00313">
    <property type="entry name" value="Glutaminase"/>
    <property type="match status" value="1"/>
</dbReference>
<reference evidence="7 8" key="1">
    <citation type="submission" date="2020-08" db="EMBL/GenBank/DDBJ databases">
        <title>Genome public.</title>
        <authorList>
            <person name="Liu C."/>
            <person name="Sun Q."/>
        </authorList>
    </citation>
    <scope>NUCLEOTIDE SEQUENCE [LARGE SCALE GENOMIC DNA]</scope>
    <source>
        <strain evidence="7 8">NSJ-26</strain>
    </source>
</reference>
<dbReference type="RefSeq" id="WP_249322690.1">
    <property type="nucleotide sequence ID" value="NZ_JACRTK010000001.1"/>
</dbReference>
<evidence type="ECO:0000313" key="8">
    <source>
        <dbReference type="Proteomes" id="UP000601522"/>
    </source>
</evidence>
<organism evidence="7 8">
    <name type="scientific">Wansuia hejianensis</name>
    <dbReference type="NCBI Taxonomy" id="2763667"/>
    <lineage>
        <taxon>Bacteria</taxon>
        <taxon>Bacillati</taxon>
        <taxon>Bacillota</taxon>
        <taxon>Clostridia</taxon>
        <taxon>Lachnospirales</taxon>
        <taxon>Lachnospiraceae</taxon>
        <taxon>Wansuia</taxon>
    </lineage>
</organism>
<protein>
    <recommendedName>
        <fullName evidence="3 6">Glutaminase</fullName>
        <ecNumber evidence="3 6">3.5.1.2</ecNumber>
    </recommendedName>
</protein>
<comment type="caution">
    <text evidence="7">The sequence shown here is derived from an EMBL/GenBank/DDBJ whole genome shotgun (WGS) entry which is preliminary data.</text>
</comment>
<dbReference type="Proteomes" id="UP000601522">
    <property type="component" value="Unassembled WGS sequence"/>
</dbReference>
<evidence type="ECO:0000313" key="7">
    <source>
        <dbReference type="EMBL" id="MBC8589878.1"/>
    </source>
</evidence>
<dbReference type="PANTHER" id="PTHR12544:SF29">
    <property type="entry name" value="GLUTAMINASE"/>
    <property type="match status" value="1"/>
</dbReference>
<dbReference type="InterPro" id="IPR012338">
    <property type="entry name" value="Beta-lactam/transpept-like"/>
</dbReference>
<dbReference type="GO" id="GO:0006537">
    <property type="term" value="P:glutamate biosynthetic process"/>
    <property type="evidence" value="ECO:0007669"/>
    <property type="project" value="TreeGrafter"/>
</dbReference>
<dbReference type="GO" id="GO:0004359">
    <property type="term" value="F:glutaminase activity"/>
    <property type="evidence" value="ECO:0007669"/>
    <property type="project" value="UniProtKB-UniRule"/>
</dbReference>
<feature type="binding site" evidence="6">
    <location>
        <position position="66"/>
    </location>
    <ligand>
        <name>substrate</name>
    </ligand>
</feature>
<evidence type="ECO:0000256" key="3">
    <source>
        <dbReference type="ARBA" id="ARBA00012918"/>
    </source>
</evidence>
<comment type="catalytic activity">
    <reaction evidence="5 6">
        <text>L-glutamine + H2O = L-glutamate + NH4(+)</text>
        <dbReference type="Rhea" id="RHEA:15889"/>
        <dbReference type="ChEBI" id="CHEBI:15377"/>
        <dbReference type="ChEBI" id="CHEBI:28938"/>
        <dbReference type="ChEBI" id="CHEBI:29985"/>
        <dbReference type="ChEBI" id="CHEBI:58359"/>
        <dbReference type="EC" id="3.5.1.2"/>
    </reaction>
</comment>
<evidence type="ECO:0000256" key="1">
    <source>
        <dbReference type="ARBA" id="ARBA00011076"/>
    </source>
</evidence>
<dbReference type="FunFam" id="3.40.710.10:FF:000005">
    <property type="entry name" value="Glutaminase"/>
    <property type="match status" value="1"/>
</dbReference>
<dbReference type="NCBIfam" id="TIGR03814">
    <property type="entry name" value="Gln_ase"/>
    <property type="match status" value="1"/>
</dbReference>
<dbReference type="SUPFAM" id="SSF56601">
    <property type="entry name" value="beta-lactamase/transpeptidase-like"/>
    <property type="match status" value="1"/>
</dbReference>
<keyword evidence="8" id="KW-1185">Reference proteome</keyword>